<dbReference type="GeneID" id="113059498"/>
<dbReference type="PANTHER" id="PTHR16477:SF5">
    <property type="entry name" value="COILED-COIL DOMAIN-CONTAINING PROTEIN 106-RELATED"/>
    <property type="match status" value="1"/>
</dbReference>
<keyword evidence="1" id="KW-0175">Coiled coil</keyword>
<evidence type="ECO:0000313" key="3">
    <source>
        <dbReference type="Proteomes" id="UP000515129"/>
    </source>
</evidence>
<reference evidence="4" key="1">
    <citation type="submission" date="2025-08" db="UniProtKB">
        <authorList>
            <consortium name="RefSeq"/>
        </authorList>
    </citation>
    <scope>IDENTIFICATION</scope>
    <source>
        <strain evidence="4">Wakin</strain>
        <tissue evidence="4">Muscle</tissue>
    </source>
</reference>
<dbReference type="RefSeq" id="XP_026083807.1">
    <property type="nucleotide sequence ID" value="XM_026228022.1"/>
</dbReference>
<dbReference type="KEGG" id="caua:113059498"/>
<gene>
    <name evidence="4" type="primary">LOC113059498</name>
</gene>
<accession>A0A6P6LJS1</accession>
<dbReference type="Proteomes" id="UP000515129">
    <property type="component" value="Chromosome 41"/>
</dbReference>
<feature type="region of interest" description="Disordered" evidence="2">
    <location>
        <begin position="146"/>
        <end position="217"/>
    </location>
</feature>
<dbReference type="GO" id="GO:0005654">
    <property type="term" value="C:nucleoplasm"/>
    <property type="evidence" value="ECO:0007669"/>
    <property type="project" value="TreeGrafter"/>
</dbReference>
<feature type="coiled-coil region" evidence="1">
    <location>
        <begin position="104"/>
        <end position="138"/>
    </location>
</feature>
<organism evidence="3 4">
    <name type="scientific">Carassius auratus</name>
    <name type="common">Goldfish</name>
    <dbReference type="NCBI Taxonomy" id="7957"/>
    <lineage>
        <taxon>Eukaryota</taxon>
        <taxon>Metazoa</taxon>
        <taxon>Chordata</taxon>
        <taxon>Craniata</taxon>
        <taxon>Vertebrata</taxon>
        <taxon>Euteleostomi</taxon>
        <taxon>Actinopterygii</taxon>
        <taxon>Neopterygii</taxon>
        <taxon>Teleostei</taxon>
        <taxon>Ostariophysi</taxon>
        <taxon>Cypriniformes</taxon>
        <taxon>Cyprinidae</taxon>
        <taxon>Cyprininae</taxon>
        <taxon>Carassius</taxon>
    </lineage>
</organism>
<dbReference type="OrthoDB" id="8953769at2759"/>
<feature type="compositionally biased region" description="Low complexity" evidence="2">
    <location>
        <begin position="160"/>
        <end position="180"/>
    </location>
</feature>
<evidence type="ECO:0000256" key="2">
    <source>
        <dbReference type="SAM" id="MobiDB-lite"/>
    </source>
</evidence>
<protein>
    <submittedName>
        <fullName evidence="4">Protein PXR1-like</fullName>
    </submittedName>
</protein>
<proteinExistence type="predicted"/>
<name>A0A6P6LJS1_CARAU</name>
<dbReference type="Pfam" id="PF15794">
    <property type="entry name" value="CCDC106"/>
    <property type="match status" value="1"/>
</dbReference>
<sequence length="322" mass="36439">MRIRELTRDRALLQSDRPSSAYRYRLLCFESDSEHLIVEMHQDIYDQASVHCPSAGTGSGGSAGTMHFTRAKARGGNTKGKEEDVSIHKKSVNRMDNLKPVKQHILWEKKAEMLQSRVNELEEENDFLKRQLEEKSAQEQGMDLEIMDTGGGEPQAMTLDSSTDTTTDSSTDSSSSSISDSSDEEKKKKKRKKKNGKKKSKKRKKDNKMVKRSNGKGERVASIADVVKRYQRVLKLVQRGFRMTAAFKKACVSRNAVKDTAAIAEIYMVDKSVLEQFKGKYTLLQLAQLCQKKIVGELAEKIIEMKNNKQLIPFSVKKHLMS</sequence>
<feature type="compositionally biased region" description="Basic residues" evidence="2">
    <location>
        <begin position="187"/>
        <end position="214"/>
    </location>
</feature>
<dbReference type="AlphaFoldDB" id="A0A6P6LJS1"/>
<evidence type="ECO:0000256" key="1">
    <source>
        <dbReference type="SAM" id="Coils"/>
    </source>
</evidence>
<keyword evidence="3" id="KW-1185">Reference proteome</keyword>
<dbReference type="InterPro" id="IPR031591">
    <property type="entry name" value="CCDC106"/>
</dbReference>
<dbReference type="PANTHER" id="PTHR16477">
    <property type="entry name" value="COILED-COIL DOMAIN-CONTAINING PROTEIN 106"/>
    <property type="match status" value="1"/>
</dbReference>
<evidence type="ECO:0000313" key="4">
    <source>
        <dbReference type="RefSeq" id="XP_026083807.1"/>
    </source>
</evidence>